<evidence type="ECO:0000313" key="2">
    <source>
        <dbReference type="EMBL" id="GJT79863.1"/>
    </source>
</evidence>
<keyword evidence="3" id="KW-1185">Reference proteome</keyword>
<name>A0ABQ5GW76_9ASTR</name>
<reference evidence="2" key="2">
    <citation type="submission" date="2022-01" db="EMBL/GenBank/DDBJ databases">
        <authorList>
            <person name="Yamashiro T."/>
            <person name="Shiraishi A."/>
            <person name="Satake H."/>
            <person name="Nakayama K."/>
        </authorList>
    </citation>
    <scope>NUCLEOTIDE SEQUENCE</scope>
</reference>
<keyword evidence="1" id="KW-0732">Signal</keyword>
<sequence length="80" mass="8941">MKAMGALFLIQNSRLVLGYELNAIDDEFLRNGLTLSMCSDKTTVVIVRADNENVPVVWMNLMQMLLVKVFYSSAGNPSSR</sequence>
<gene>
    <name evidence="2" type="ORF">Tco_1054205</name>
</gene>
<protein>
    <submittedName>
        <fullName evidence="2">Uncharacterized protein</fullName>
    </submittedName>
</protein>
<accession>A0ABQ5GW76</accession>
<feature type="signal peptide" evidence="1">
    <location>
        <begin position="1"/>
        <end position="18"/>
    </location>
</feature>
<reference evidence="2" key="1">
    <citation type="journal article" date="2022" name="Int. J. Mol. Sci.">
        <title>Draft Genome of Tanacetum Coccineum: Genomic Comparison of Closely Related Tanacetum-Family Plants.</title>
        <authorList>
            <person name="Yamashiro T."/>
            <person name="Shiraishi A."/>
            <person name="Nakayama K."/>
            <person name="Satake H."/>
        </authorList>
    </citation>
    <scope>NUCLEOTIDE SEQUENCE</scope>
</reference>
<comment type="caution">
    <text evidence="2">The sequence shown here is derived from an EMBL/GenBank/DDBJ whole genome shotgun (WGS) entry which is preliminary data.</text>
</comment>
<dbReference type="EMBL" id="BQNB010018937">
    <property type="protein sequence ID" value="GJT79863.1"/>
    <property type="molecule type" value="Genomic_DNA"/>
</dbReference>
<evidence type="ECO:0000256" key="1">
    <source>
        <dbReference type="SAM" id="SignalP"/>
    </source>
</evidence>
<proteinExistence type="predicted"/>
<feature type="chain" id="PRO_5045474043" evidence="1">
    <location>
        <begin position="19"/>
        <end position="80"/>
    </location>
</feature>
<evidence type="ECO:0000313" key="3">
    <source>
        <dbReference type="Proteomes" id="UP001151760"/>
    </source>
</evidence>
<dbReference type="Proteomes" id="UP001151760">
    <property type="component" value="Unassembled WGS sequence"/>
</dbReference>
<organism evidence="2 3">
    <name type="scientific">Tanacetum coccineum</name>
    <dbReference type="NCBI Taxonomy" id="301880"/>
    <lineage>
        <taxon>Eukaryota</taxon>
        <taxon>Viridiplantae</taxon>
        <taxon>Streptophyta</taxon>
        <taxon>Embryophyta</taxon>
        <taxon>Tracheophyta</taxon>
        <taxon>Spermatophyta</taxon>
        <taxon>Magnoliopsida</taxon>
        <taxon>eudicotyledons</taxon>
        <taxon>Gunneridae</taxon>
        <taxon>Pentapetalae</taxon>
        <taxon>asterids</taxon>
        <taxon>campanulids</taxon>
        <taxon>Asterales</taxon>
        <taxon>Asteraceae</taxon>
        <taxon>Asteroideae</taxon>
        <taxon>Anthemideae</taxon>
        <taxon>Anthemidinae</taxon>
        <taxon>Tanacetum</taxon>
    </lineage>
</organism>